<proteinExistence type="predicted"/>
<comment type="caution">
    <text evidence="2">The sequence shown here is derived from an EMBL/GenBank/DDBJ whole genome shotgun (WGS) entry which is preliminary data.</text>
</comment>
<feature type="compositionally biased region" description="Low complexity" evidence="1">
    <location>
        <begin position="206"/>
        <end position="216"/>
    </location>
</feature>
<gene>
    <name evidence="2" type="ORF">GCM10007147_28580</name>
</gene>
<keyword evidence="3" id="KW-1185">Reference proteome</keyword>
<dbReference type="AlphaFoldDB" id="A0A918XEW0"/>
<feature type="region of interest" description="Disordered" evidence="1">
    <location>
        <begin position="183"/>
        <end position="320"/>
    </location>
</feature>
<sequence length="764" mass="83283">MNAVSPICLIDLAPALRWSKSPDVASLLHHDRLVEGWWNSLPVARVLEIAGPPWLAHSLARLAVEQWEHVPLVEFLPSLRGQQVECGELAEPVRTAVSSTAGHWERLVNASPQEIDSWSLRECRAIDVVSTVAWRALRPCGNLPTGPTPSPALMLEAVRTISHWLPESAPEHVRDALDYLNTATNADGLPPEDATEGSSGPPQTPATRAIRTLRALRAQRDREEQSQDGHESTGSRYEASASEQSPANGMVSSAAMIPETAHESSPAGTEAEEPGGTDLRSRFRSSLLGPGRTLRRPSFGPPKAMRAETEEAPEAPALGDHPLVDQTEQMIRSWPELERTVAAERLFATDPISIRVLSEQLSVDVNDIRSAQRKVEERLLTWLNSAEGASLTKHLRDLSEQLGTATTIDRLINAHADHPVDVPTLQTPMWRVVITLFTDRRMHNGWLIADDPNRLRWQTREMVTDAPNLTDAGNRLARIGIRQPELRAWLLSTPGINIRDGHVFVDPSVPMEAPAATPTSAPQGTDGAMTENGLPIRRRPEEQAPAQPQEPYTPQHGHEPAPQPAPVPPTASPATPAAPAAAHQGPGAPSTSARCFRAPDGRWWHRVDITADHLNGAPVAVPTGYATHLGLQPGRLLCLTAPGADLLVLVWRDHPAFDSLRPLLRRQAAQPGDRMFITVSGDRLDARKLPATDMSGFSPAARALHLSGYTAPASTEEALRILSRRITDSDESALPDPQSLLEHLSRRGDEDIAQELRTGLFATR</sequence>
<name>A0A918XEW0_9ACTN</name>
<feature type="region of interest" description="Disordered" evidence="1">
    <location>
        <begin position="509"/>
        <end position="594"/>
    </location>
</feature>
<feature type="compositionally biased region" description="Polar residues" evidence="1">
    <location>
        <begin position="241"/>
        <end position="251"/>
    </location>
</feature>
<dbReference type="RefSeq" id="WP_193518112.1">
    <property type="nucleotide sequence ID" value="NZ_BMXL01000014.1"/>
</dbReference>
<dbReference type="Proteomes" id="UP000654947">
    <property type="component" value="Unassembled WGS sequence"/>
</dbReference>
<organism evidence="2 3">
    <name type="scientific">Nocardiopsis kunsanensis</name>
    <dbReference type="NCBI Taxonomy" id="141693"/>
    <lineage>
        <taxon>Bacteria</taxon>
        <taxon>Bacillati</taxon>
        <taxon>Actinomycetota</taxon>
        <taxon>Actinomycetes</taxon>
        <taxon>Streptosporangiales</taxon>
        <taxon>Nocardiopsidaceae</taxon>
        <taxon>Nocardiopsis</taxon>
    </lineage>
</organism>
<protein>
    <submittedName>
        <fullName evidence="2">Uncharacterized protein</fullName>
    </submittedName>
</protein>
<evidence type="ECO:0000313" key="3">
    <source>
        <dbReference type="Proteomes" id="UP000654947"/>
    </source>
</evidence>
<reference evidence="2 3" key="1">
    <citation type="journal article" date="2014" name="Int. J. Syst. Evol. Microbiol.">
        <title>Complete genome sequence of Corynebacterium casei LMG S-19264T (=DSM 44701T), isolated from a smear-ripened cheese.</title>
        <authorList>
            <consortium name="US DOE Joint Genome Institute (JGI-PGF)"/>
            <person name="Walter F."/>
            <person name="Albersmeier A."/>
            <person name="Kalinowski J."/>
            <person name="Ruckert C."/>
        </authorList>
    </citation>
    <scope>NUCLEOTIDE SEQUENCE [LARGE SCALE GENOMIC DNA]</scope>
    <source>
        <strain evidence="2 3">KCTC 19473</strain>
    </source>
</reference>
<accession>A0A918XEW0</accession>
<feature type="compositionally biased region" description="Low complexity" evidence="1">
    <location>
        <begin position="572"/>
        <end position="590"/>
    </location>
</feature>
<feature type="compositionally biased region" description="Pro residues" evidence="1">
    <location>
        <begin position="561"/>
        <end position="571"/>
    </location>
</feature>
<dbReference type="EMBL" id="BMXL01000014">
    <property type="protein sequence ID" value="GHD28548.1"/>
    <property type="molecule type" value="Genomic_DNA"/>
</dbReference>
<evidence type="ECO:0000256" key="1">
    <source>
        <dbReference type="SAM" id="MobiDB-lite"/>
    </source>
</evidence>
<feature type="compositionally biased region" description="Basic and acidic residues" evidence="1">
    <location>
        <begin position="218"/>
        <end position="233"/>
    </location>
</feature>
<evidence type="ECO:0000313" key="2">
    <source>
        <dbReference type="EMBL" id="GHD28548.1"/>
    </source>
</evidence>